<evidence type="ECO:0000313" key="5">
    <source>
        <dbReference type="Proteomes" id="UP001214854"/>
    </source>
</evidence>
<feature type="domain" description="Sialate O-acetylesterase" evidence="3">
    <location>
        <begin position="26"/>
        <end position="266"/>
    </location>
</feature>
<gene>
    <name evidence="4" type="ORF">PQU92_09255</name>
</gene>
<comment type="caution">
    <text evidence="4">The sequence shown here is derived from an EMBL/GenBank/DDBJ whole genome shotgun (WGS) entry which is preliminary data.</text>
</comment>
<organism evidence="4 5">
    <name type="scientific">Asticcacaulis aquaticus</name>
    <dbReference type="NCBI Taxonomy" id="2984212"/>
    <lineage>
        <taxon>Bacteria</taxon>
        <taxon>Pseudomonadati</taxon>
        <taxon>Pseudomonadota</taxon>
        <taxon>Alphaproteobacteria</taxon>
        <taxon>Caulobacterales</taxon>
        <taxon>Caulobacteraceae</taxon>
        <taxon>Asticcacaulis</taxon>
    </lineage>
</organism>
<feature type="signal peptide" evidence="2">
    <location>
        <begin position="1"/>
        <end position="20"/>
    </location>
</feature>
<accession>A0ABT5HTQ9</accession>
<dbReference type="PANTHER" id="PTHR31988:SF19">
    <property type="entry name" value="9-O-ACETYL-N-ACETYLNEURAMINIC ACID DEACETYLASE-RELATED"/>
    <property type="match status" value="1"/>
</dbReference>
<feature type="chain" id="PRO_5046390001" evidence="2">
    <location>
        <begin position="21"/>
        <end position="274"/>
    </location>
</feature>
<dbReference type="EMBL" id="JAQQKX010000006">
    <property type="protein sequence ID" value="MDC7683461.1"/>
    <property type="molecule type" value="Genomic_DNA"/>
</dbReference>
<keyword evidence="1" id="KW-0378">Hydrolase</keyword>
<name>A0ABT5HTQ9_9CAUL</name>
<evidence type="ECO:0000256" key="1">
    <source>
        <dbReference type="ARBA" id="ARBA00022801"/>
    </source>
</evidence>
<dbReference type="InterPro" id="IPR005181">
    <property type="entry name" value="SASA"/>
</dbReference>
<reference evidence="4 5" key="1">
    <citation type="submission" date="2023-01" db="EMBL/GenBank/DDBJ databases">
        <title>Novel species of the genus Asticcacaulis isolated from rivers.</title>
        <authorList>
            <person name="Lu H."/>
        </authorList>
    </citation>
    <scope>NUCLEOTIDE SEQUENCE [LARGE SCALE GENOMIC DNA]</scope>
    <source>
        <strain evidence="4 5">BYS171W</strain>
    </source>
</reference>
<dbReference type="InterPro" id="IPR052940">
    <property type="entry name" value="Carb_Esterase_6"/>
</dbReference>
<dbReference type="SUPFAM" id="SSF52266">
    <property type="entry name" value="SGNH hydrolase"/>
    <property type="match status" value="1"/>
</dbReference>
<dbReference type="Pfam" id="PF03629">
    <property type="entry name" value="SASA"/>
    <property type="match status" value="1"/>
</dbReference>
<proteinExistence type="predicted"/>
<evidence type="ECO:0000259" key="3">
    <source>
        <dbReference type="Pfam" id="PF03629"/>
    </source>
</evidence>
<dbReference type="PANTHER" id="PTHR31988">
    <property type="entry name" value="ESTERASE, PUTATIVE (DUF303)-RELATED"/>
    <property type="match status" value="1"/>
</dbReference>
<evidence type="ECO:0000256" key="2">
    <source>
        <dbReference type="SAM" id="SignalP"/>
    </source>
</evidence>
<keyword evidence="5" id="KW-1185">Reference proteome</keyword>
<sequence>MKRFAFLTALMALIVAPAQAEPPKNMDIYLLMGQSNMSGRGDLSALPDAARGPFVNIWLYGNDGVWKPAADPLDSSTGQIDAVSNELSSKGEDKAGVGPGLSFAKALNTRRPVGLVTCAKGGSSLAQWKPNPARDKLYGSCLARAKEAAGKGTIVGVLWYQGETDGRSVEAANTYGERLTNLITQVRADLEDACLPWVIVGLADQPDPTKSSGYTAWPEVQAQQKALKLNRVGYVTAADLPKNSDDLHLTTGAQLVLGPKLAREMQRVQQTKCR</sequence>
<protein>
    <submittedName>
        <fullName evidence="4">Sialate O-acetylesterase</fullName>
    </submittedName>
</protein>
<dbReference type="RefSeq" id="WP_272747931.1">
    <property type="nucleotide sequence ID" value="NZ_JAQQKX010000006.1"/>
</dbReference>
<dbReference type="Gene3D" id="3.40.50.1110">
    <property type="entry name" value="SGNH hydrolase"/>
    <property type="match status" value="1"/>
</dbReference>
<keyword evidence="2" id="KW-0732">Signal</keyword>
<dbReference type="Proteomes" id="UP001214854">
    <property type="component" value="Unassembled WGS sequence"/>
</dbReference>
<dbReference type="InterPro" id="IPR036514">
    <property type="entry name" value="SGNH_hydro_sf"/>
</dbReference>
<evidence type="ECO:0000313" key="4">
    <source>
        <dbReference type="EMBL" id="MDC7683461.1"/>
    </source>
</evidence>